<dbReference type="AlphaFoldDB" id="A0A5M9J9A3"/>
<evidence type="ECO:0000256" key="2">
    <source>
        <dbReference type="SAM" id="Phobius"/>
    </source>
</evidence>
<evidence type="ECO:0000256" key="1">
    <source>
        <dbReference type="SAM" id="MobiDB-lite"/>
    </source>
</evidence>
<accession>A0A5M9J9A3</accession>
<reference evidence="3 4" key="1">
    <citation type="submission" date="2019-06" db="EMBL/GenBank/DDBJ databases">
        <title>Genome Sequence of the Brown Rot Fungal Pathogen Monilinia fructicola.</title>
        <authorList>
            <person name="De Miccolis Angelini R.M."/>
            <person name="Landi L."/>
            <person name="Abate D."/>
            <person name="Pollastro S."/>
            <person name="Romanazzi G."/>
            <person name="Faretra F."/>
        </authorList>
    </citation>
    <scope>NUCLEOTIDE SEQUENCE [LARGE SCALE GENOMIC DNA]</scope>
    <source>
        <strain evidence="3 4">Mfrc123</strain>
    </source>
</reference>
<keyword evidence="2" id="KW-0812">Transmembrane</keyword>
<feature type="compositionally biased region" description="Basic residues" evidence="1">
    <location>
        <begin position="58"/>
        <end position="69"/>
    </location>
</feature>
<feature type="transmembrane region" description="Helical" evidence="2">
    <location>
        <begin position="274"/>
        <end position="294"/>
    </location>
</feature>
<feature type="compositionally biased region" description="Pro residues" evidence="1">
    <location>
        <begin position="308"/>
        <end position="320"/>
    </location>
</feature>
<dbReference type="VEuPathDB" id="FungiDB:MFRU_045g00630"/>
<keyword evidence="2" id="KW-0472">Membrane</keyword>
<protein>
    <submittedName>
        <fullName evidence="3">Uncharacterized protein</fullName>
    </submittedName>
</protein>
<dbReference type="Proteomes" id="UP000322873">
    <property type="component" value="Unassembled WGS sequence"/>
</dbReference>
<dbReference type="EMBL" id="VICG01000014">
    <property type="protein sequence ID" value="KAA8565377.1"/>
    <property type="molecule type" value="Genomic_DNA"/>
</dbReference>
<keyword evidence="2" id="KW-1133">Transmembrane helix</keyword>
<sequence length="352" mass="38775">MLWSQELLGSKSPSMVVRYLPRTSPSPICTQVHGYLPTFRNIFQPSIVHLQSTQQTHKNHQNAHLHRIPPHPPPPRRGPRIPLEQAKAQAQHWLSKLQSYIPSPSSENPLEAAAQKVGEAKIHHLTLDTWQETIRGSVTPESALPQEWWVLATGGNKTCFGLCGKVERSFNESAAVFSLDPTAPHMALLNCDEQPVLCNSWGAGPPHLWTMEVGAPGSPVPIITIPLNTTSTTATTFTDFHATKSYKEKAPYEGWFHPFDGQLAQYGAAVPVGYVLWAFGVVPSWIFMIGISFLSRTIMGKRTLGPQGPAPAAAPRPRGAPPGDGWRREDQNLEYHTYFQCDGGGEVGIQFT</sequence>
<name>A0A5M9J9A3_MONFR</name>
<evidence type="ECO:0000313" key="4">
    <source>
        <dbReference type="Proteomes" id="UP000322873"/>
    </source>
</evidence>
<gene>
    <name evidence="3" type="ORF">EYC84_011084</name>
</gene>
<evidence type="ECO:0000313" key="3">
    <source>
        <dbReference type="EMBL" id="KAA8565377.1"/>
    </source>
</evidence>
<feature type="region of interest" description="Disordered" evidence="1">
    <location>
        <begin position="305"/>
        <end position="327"/>
    </location>
</feature>
<proteinExistence type="predicted"/>
<keyword evidence="4" id="KW-1185">Reference proteome</keyword>
<feature type="region of interest" description="Disordered" evidence="1">
    <location>
        <begin position="58"/>
        <end position="81"/>
    </location>
</feature>
<organism evidence="3 4">
    <name type="scientific">Monilinia fructicola</name>
    <name type="common">Brown rot fungus</name>
    <name type="synonym">Ciboria fructicola</name>
    <dbReference type="NCBI Taxonomy" id="38448"/>
    <lineage>
        <taxon>Eukaryota</taxon>
        <taxon>Fungi</taxon>
        <taxon>Dikarya</taxon>
        <taxon>Ascomycota</taxon>
        <taxon>Pezizomycotina</taxon>
        <taxon>Leotiomycetes</taxon>
        <taxon>Helotiales</taxon>
        <taxon>Sclerotiniaceae</taxon>
        <taxon>Monilinia</taxon>
    </lineage>
</organism>
<comment type="caution">
    <text evidence="3">The sequence shown here is derived from an EMBL/GenBank/DDBJ whole genome shotgun (WGS) entry which is preliminary data.</text>
</comment>